<keyword evidence="8" id="KW-1185">Reference proteome</keyword>
<organism evidence="7 8">
    <name type="scientific">Nonomuraea rubra</name>
    <dbReference type="NCBI Taxonomy" id="46180"/>
    <lineage>
        <taxon>Bacteria</taxon>
        <taxon>Bacillati</taxon>
        <taxon>Actinomycetota</taxon>
        <taxon>Actinomycetes</taxon>
        <taxon>Streptosporangiales</taxon>
        <taxon>Streptosporangiaceae</taxon>
        <taxon>Nonomuraea</taxon>
    </lineage>
</organism>
<evidence type="ECO:0000313" key="8">
    <source>
        <dbReference type="Proteomes" id="UP000565579"/>
    </source>
</evidence>
<accession>A0A7X0P273</accession>
<dbReference type="GO" id="GO:0000976">
    <property type="term" value="F:transcription cis-regulatory region binding"/>
    <property type="evidence" value="ECO:0007669"/>
    <property type="project" value="TreeGrafter"/>
</dbReference>
<dbReference type="PROSITE" id="PS01081">
    <property type="entry name" value="HTH_TETR_1"/>
    <property type="match status" value="1"/>
</dbReference>
<dbReference type="InterPro" id="IPR001647">
    <property type="entry name" value="HTH_TetR"/>
</dbReference>
<proteinExistence type="predicted"/>
<feature type="DNA-binding region" description="H-T-H motif" evidence="4">
    <location>
        <begin position="33"/>
        <end position="52"/>
    </location>
</feature>
<dbReference type="PANTHER" id="PTHR30055:SF238">
    <property type="entry name" value="MYCOFACTOCIN BIOSYNTHESIS TRANSCRIPTIONAL REGULATOR MFTR-RELATED"/>
    <property type="match status" value="1"/>
</dbReference>
<evidence type="ECO:0000256" key="4">
    <source>
        <dbReference type="PROSITE-ProRule" id="PRU00335"/>
    </source>
</evidence>
<gene>
    <name evidence="7" type="ORF">HD593_008481</name>
</gene>
<dbReference type="GO" id="GO:0003700">
    <property type="term" value="F:DNA-binding transcription factor activity"/>
    <property type="evidence" value="ECO:0007669"/>
    <property type="project" value="TreeGrafter"/>
</dbReference>
<comment type="caution">
    <text evidence="7">The sequence shown here is derived from an EMBL/GenBank/DDBJ whole genome shotgun (WGS) entry which is preliminary data.</text>
</comment>
<dbReference type="Pfam" id="PF00440">
    <property type="entry name" value="TetR_N"/>
    <property type="match status" value="1"/>
</dbReference>
<dbReference type="InterPro" id="IPR009057">
    <property type="entry name" value="Homeodomain-like_sf"/>
</dbReference>
<dbReference type="Pfam" id="PF17754">
    <property type="entry name" value="TetR_C_14"/>
    <property type="match status" value="1"/>
</dbReference>
<dbReference type="InterPro" id="IPR041347">
    <property type="entry name" value="MftR_C"/>
</dbReference>
<feature type="compositionally biased region" description="Low complexity" evidence="5">
    <location>
        <begin position="211"/>
        <end position="227"/>
    </location>
</feature>
<evidence type="ECO:0000256" key="3">
    <source>
        <dbReference type="ARBA" id="ARBA00023163"/>
    </source>
</evidence>
<evidence type="ECO:0000313" key="7">
    <source>
        <dbReference type="EMBL" id="MBB6553686.1"/>
    </source>
</evidence>
<evidence type="ECO:0000256" key="2">
    <source>
        <dbReference type="ARBA" id="ARBA00023125"/>
    </source>
</evidence>
<dbReference type="EMBL" id="JACHMI010000001">
    <property type="protein sequence ID" value="MBB6553686.1"/>
    <property type="molecule type" value="Genomic_DNA"/>
</dbReference>
<dbReference type="Gene3D" id="1.10.10.60">
    <property type="entry name" value="Homeodomain-like"/>
    <property type="match status" value="1"/>
</dbReference>
<name>A0A7X0P273_9ACTN</name>
<dbReference type="RefSeq" id="WP_185108022.1">
    <property type="nucleotide sequence ID" value="NZ_JACHMI010000001.1"/>
</dbReference>
<dbReference type="Gene3D" id="1.10.357.10">
    <property type="entry name" value="Tetracycline Repressor, domain 2"/>
    <property type="match status" value="1"/>
</dbReference>
<dbReference type="InterPro" id="IPR023772">
    <property type="entry name" value="DNA-bd_HTH_TetR-type_CS"/>
</dbReference>
<keyword evidence="3" id="KW-0804">Transcription</keyword>
<keyword evidence="2 4" id="KW-0238">DNA-binding</keyword>
<reference evidence="7 8" key="1">
    <citation type="submission" date="2020-08" db="EMBL/GenBank/DDBJ databases">
        <title>Sequencing the genomes of 1000 actinobacteria strains.</title>
        <authorList>
            <person name="Klenk H.-P."/>
        </authorList>
    </citation>
    <scope>NUCLEOTIDE SEQUENCE [LARGE SCALE GENOMIC DNA]</scope>
    <source>
        <strain evidence="7 8">DSM 43768</strain>
    </source>
</reference>
<dbReference type="AlphaFoldDB" id="A0A7X0P273"/>
<sequence>MTGRRERKKQATRAALREAALRLALRHGVEHVTVEQIASEADIALRTFFNYFSSKEEAVVAAAAAGAEAVIAEFRARPAGESVLRALREAVLTVVDRDHAAGHDYIRASRLIRRTPSLRPHELAVLAAQEKALADAITGRLSPAPAGIYPALCAATALTALRVVLGRWLEHAGDSEEAPPMAVLREEIDQAIAALAAGLDRPGRPPEGDSDASGSGQRAGAAAEDGP</sequence>
<evidence type="ECO:0000256" key="1">
    <source>
        <dbReference type="ARBA" id="ARBA00023015"/>
    </source>
</evidence>
<dbReference type="Proteomes" id="UP000565579">
    <property type="component" value="Unassembled WGS sequence"/>
</dbReference>
<dbReference type="InterPro" id="IPR050109">
    <property type="entry name" value="HTH-type_TetR-like_transc_reg"/>
</dbReference>
<evidence type="ECO:0000256" key="5">
    <source>
        <dbReference type="SAM" id="MobiDB-lite"/>
    </source>
</evidence>
<evidence type="ECO:0000259" key="6">
    <source>
        <dbReference type="PROSITE" id="PS50977"/>
    </source>
</evidence>
<keyword evidence="1" id="KW-0805">Transcription regulation</keyword>
<dbReference type="PROSITE" id="PS50977">
    <property type="entry name" value="HTH_TETR_2"/>
    <property type="match status" value="1"/>
</dbReference>
<dbReference type="PANTHER" id="PTHR30055">
    <property type="entry name" value="HTH-TYPE TRANSCRIPTIONAL REGULATOR RUTR"/>
    <property type="match status" value="1"/>
</dbReference>
<feature type="region of interest" description="Disordered" evidence="5">
    <location>
        <begin position="196"/>
        <end position="227"/>
    </location>
</feature>
<protein>
    <submittedName>
        <fullName evidence="7">AcrR family transcriptional regulator</fullName>
    </submittedName>
</protein>
<dbReference type="SUPFAM" id="SSF46689">
    <property type="entry name" value="Homeodomain-like"/>
    <property type="match status" value="1"/>
</dbReference>
<feature type="domain" description="HTH tetR-type" evidence="6">
    <location>
        <begin position="10"/>
        <end position="70"/>
    </location>
</feature>